<dbReference type="HOGENOM" id="CLU_497108_0_0_1"/>
<dbReference type="PANTHER" id="PTHR13109">
    <property type="entry name" value="NEUROCHONDRIN"/>
    <property type="match status" value="1"/>
</dbReference>
<reference evidence="3 4" key="1">
    <citation type="journal article" date="2011" name="Science">
        <title>Comparative functional genomics of the fission yeasts.</title>
        <authorList>
            <person name="Rhind N."/>
            <person name="Chen Z."/>
            <person name="Yassour M."/>
            <person name="Thompson D.A."/>
            <person name="Haas B.J."/>
            <person name="Habib N."/>
            <person name="Wapinski I."/>
            <person name="Roy S."/>
            <person name="Lin M.F."/>
            <person name="Heiman D.I."/>
            <person name="Young S.K."/>
            <person name="Furuya K."/>
            <person name="Guo Y."/>
            <person name="Pidoux A."/>
            <person name="Chen H.M."/>
            <person name="Robbertse B."/>
            <person name="Goldberg J.M."/>
            <person name="Aoki K."/>
            <person name="Bayne E.H."/>
            <person name="Berlin A.M."/>
            <person name="Desjardins C.A."/>
            <person name="Dobbs E."/>
            <person name="Dukaj L."/>
            <person name="Fan L."/>
            <person name="FitzGerald M.G."/>
            <person name="French C."/>
            <person name="Gujja S."/>
            <person name="Hansen K."/>
            <person name="Keifenheim D."/>
            <person name="Levin J.Z."/>
            <person name="Mosher R.A."/>
            <person name="Mueller C.A."/>
            <person name="Pfiffner J."/>
            <person name="Priest M."/>
            <person name="Russ C."/>
            <person name="Smialowska A."/>
            <person name="Swoboda P."/>
            <person name="Sykes S.M."/>
            <person name="Vaughn M."/>
            <person name="Vengrova S."/>
            <person name="Yoder R."/>
            <person name="Zeng Q."/>
            <person name="Allshire R."/>
            <person name="Baulcombe D."/>
            <person name="Birren B.W."/>
            <person name="Brown W."/>
            <person name="Ekwall K."/>
            <person name="Kellis M."/>
            <person name="Leatherwood J."/>
            <person name="Levin H."/>
            <person name="Margalit H."/>
            <person name="Martienssen R."/>
            <person name="Nieduszynski C.A."/>
            <person name="Spatafora J.W."/>
            <person name="Friedman N."/>
            <person name="Dalgaard J.Z."/>
            <person name="Baumann P."/>
            <person name="Niki H."/>
            <person name="Regev A."/>
            <person name="Nusbaum C."/>
        </authorList>
    </citation>
    <scope>NUCLEOTIDE SEQUENCE [LARGE SCALE GENOMIC DNA]</scope>
    <source>
        <strain evidence="4">OY26 / ATCC MYA-4695 / CBS 11777 / NBRC 106824 / NRRL Y48691</strain>
    </source>
</reference>
<dbReference type="SUPFAM" id="SSF48371">
    <property type="entry name" value="ARM repeat"/>
    <property type="match status" value="1"/>
</dbReference>
<dbReference type="RefSeq" id="XP_013025218.1">
    <property type="nucleotide sequence ID" value="XM_013169764.1"/>
</dbReference>
<feature type="compositionally biased region" description="Basic and acidic residues" evidence="2">
    <location>
        <begin position="1"/>
        <end position="12"/>
    </location>
</feature>
<sequence>MQENERKTRDSAKSMFSDSDDSFPIEKISEDMVRELNNQLEEEEKDHMNKQGKDHASGLLENCFELLHAKDDTSKFVSLTMLARLLNDNPDFLFAFWENMDMKFLDRLLGSKNYEYADLGVSVLFAFCSDEKILRSSLMKKRIPALLTCAIRHYDLCLPIICALSSNPRSAKSLLYYTSFIINEFPLPQALEILSYGLYALEKIQLYMKPIFEGIDKRNGWKSPDTSLFFRNLFARFPVHLWYSNDLSSCIEPFTKVVLEEFITEESIANACVMLFSLLKAVGTDEVMEDNKESLLLVIGRCAAEIRANLDLLVSTLDEKQKHESLSYSVCSCYEVLGILIHYICENCDKLSQTIEPTKFFQLQSTLSELFGDTMEFIRDAWDNMRHHERFAVHVTVVSAIATLCLWLTEDDSQYKQASGLMDVFMALWKYGWKNGVEYAKWIGLALPNMLSEEICFKAFKNVKGWEIVWEDFKRCNRELEAMNSKQALFEEMAEDERTTQAFQDFYILLEVKSIIPSSIWKHELFRHPLWKDMLDESS</sequence>
<dbReference type="OMA" id="CFAWLNS"/>
<proteinExistence type="predicted"/>
<dbReference type="AlphaFoldDB" id="S9VUP1"/>
<organism evidence="3 4">
    <name type="scientific">Schizosaccharomyces cryophilus (strain OY26 / ATCC MYA-4695 / CBS 11777 / NBRC 106824 / NRRL Y48691)</name>
    <name type="common">Fission yeast</name>
    <dbReference type="NCBI Taxonomy" id="653667"/>
    <lineage>
        <taxon>Eukaryota</taxon>
        <taxon>Fungi</taxon>
        <taxon>Dikarya</taxon>
        <taxon>Ascomycota</taxon>
        <taxon>Taphrinomycotina</taxon>
        <taxon>Schizosaccharomycetes</taxon>
        <taxon>Schizosaccharomycetales</taxon>
        <taxon>Schizosaccharomycetaceae</taxon>
        <taxon>Schizosaccharomyces</taxon>
    </lineage>
</organism>
<evidence type="ECO:0000256" key="2">
    <source>
        <dbReference type="SAM" id="MobiDB-lite"/>
    </source>
</evidence>
<dbReference type="eggNOG" id="ENOG502S540">
    <property type="taxonomic scope" value="Eukaryota"/>
</dbReference>
<keyword evidence="1" id="KW-0175">Coiled coil</keyword>
<dbReference type="GeneID" id="25037667"/>
<dbReference type="Pfam" id="PF05536">
    <property type="entry name" value="Neurochondrin"/>
    <property type="match status" value="2"/>
</dbReference>
<protein>
    <submittedName>
        <fullName evidence="3">DUF1941 family protein</fullName>
    </submittedName>
</protein>
<dbReference type="InterPro" id="IPR016024">
    <property type="entry name" value="ARM-type_fold"/>
</dbReference>
<dbReference type="OrthoDB" id="8962942at2759"/>
<evidence type="ECO:0000313" key="4">
    <source>
        <dbReference type="Proteomes" id="UP000015464"/>
    </source>
</evidence>
<dbReference type="Proteomes" id="UP000015464">
    <property type="component" value="Unassembled WGS sequence"/>
</dbReference>
<gene>
    <name evidence="3" type="ORF">SPOG_03350</name>
</gene>
<feature type="region of interest" description="Disordered" evidence="2">
    <location>
        <begin position="1"/>
        <end position="26"/>
    </location>
</feature>
<evidence type="ECO:0000256" key="1">
    <source>
        <dbReference type="SAM" id="Coils"/>
    </source>
</evidence>
<feature type="coiled-coil region" evidence="1">
    <location>
        <begin position="26"/>
        <end position="53"/>
    </location>
</feature>
<dbReference type="PANTHER" id="PTHR13109:SF7">
    <property type="entry name" value="NEUROCHONDRIN"/>
    <property type="match status" value="1"/>
</dbReference>
<keyword evidence="4" id="KW-1185">Reference proteome</keyword>
<name>S9VUP1_SCHCR</name>
<dbReference type="InterPro" id="IPR008709">
    <property type="entry name" value="Neurochondrin"/>
</dbReference>
<dbReference type="EMBL" id="KE546994">
    <property type="protein sequence ID" value="EPY49879.1"/>
    <property type="molecule type" value="Genomic_DNA"/>
</dbReference>
<evidence type="ECO:0000313" key="3">
    <source>
        <dbReference type="EMBL" id="EPY49879.1"/>
    </source>
</evidence>
<accession>S9VUP1</accession>